<evidence type="ECO:0000313" key="3">
    <source>
        <dbReference type="Proteomes" id="UP000250266"/>
    </source>
</evidence>
<protein>
    <submittedName>
        <fullName evidence="2">Uncharacterized protein</fullName>
    </submittedName>
</protein>
<gene>
    <name evidence="2" type="ORF">K432DRAFT_43434</name>
</gene>
<reference evidence="2 3" key="1">
    <citation type="journal article" date="2016" name="Nat. Commun.">
        <title>Ectomycorrhizal ecology is imprinted in the genome of the dominant symbiotic fungus Cenococcum geophilum.</title>
        <authorList>
            <consortium name="DOE Joint Genome Institute"/>
            <person name="Peter M."/>
            <person name="Kohler A."/>
            <person name="Ohm R.A."/>
            <person name="Kuo A."/>
            <person name="Krutzmann J."/>
            <person name="Morin E."/>
            <person name="Arend M."/>
            <person name="Barry K.W."/>
            <person name="Binder M."/>
            <person name="Choi C."/>
            <person name="Clum A."/>
            <person name="Copeland A."/>
            <person name="Grisel N."/>
            <person name="Haridas S."/>
            <person name="Kipfer T."/>
            <person name="LaButti K."/>
            <person name="Lindquist E."/>
            <person name="Lipzen A."/>
            <person name="Maire R."/>
            <person name="Meier B."/>
            <person name="Mihaltcheva S."/>
            <person name="Molinier V."/>
            <person name="Murat C."/>
            <person name="Poggeler S."/>
            <person name="Quandt C.A."/>
            <person name="Sperisen C."/>
            <person name="Tritt A."/>
            <person name="Tisserant E."/>
            <person name="Crous P.W."/>
            <person name="Henrissat B."/>
            <person name="Nehls U."/>
            <person name="Egli S."/>
            <person name="Spatafora J.W."/>
            <person name="Grigoriev I.V."/>
            <person name="Martin F.M."/>
        </authorList>
    </citation>
    <scope>NUCLEOTIDE SEQUENCE [LARGE SCALE GENOMIC DNA]</scope>
    <source>
        <strain evidence="2 3">CBS 459.81</strain>
    </source>
</reference>
<sequence>MDRHVSLGLWPPRTESLIDEDGFADNGEAEDESESDLEGTPNSKKGENKQQDDISAFVDWVWCI</sequence>
<name>A0A8E2EAL3_9PEZI</name>
<evidence type="ECO:0000256" key="1">
    <source>
        <dbReference type="SAM" id="MobiDB-lite"/>
    </source>
</evidence>
<feature type="region of interest" description="Disordered" evidence="1">
    <location>
        <begin position="1"/>
        <end position="51"/>
    </location>
</feature>
<accession>A0A8E2EAL3</accession>
<dbReference type="EMBL" id="KV744958">
    <property type="protein sequence ID" value="OCK80466.1"/>
    <property type="molecule type" value="Genomic_DNA"/>
</dbReference>
<keyword evidence="3" id="KW-1185">Reference proteome</keyword>
<evidence type="ECO:0000313" key="2">
    <source>
        <dbReference type="EMBL" id="OCK80466.1"/>
    </source>
</evidence>
<organism evidence="2 3">
    <name type="scientific">Lepidopterella palustris CBS 459.81</name>
    <dbReference type="NCBI Taxonomy" id="1314670"/>
    <lineage>
        <taxon>Eukaryota</taxon>
        <taxon>Fungi</taxon>
        <taxon>Dikarya</taxon>
        <taxon>Ascomycota</taxon>
        <taxon>Pezizomycotina</taxon>
        <taxon>Dothideomycetes</taxon>
        <taxon>Pleosporomycetidae</taxon>
        <taxon>Mytilinidiales</taxon>
        <taxon>Argynnaceae</taxon>
        <taxon>Lepidopterella</taxon>
    </lineage>
</organism>
<proteinExistence type="predicted"/>
<dbReference type="Proteomes" id="UP000250266">
    <property type="component" value="Unassembled WGS sequence"/>
</dbReference>
<dbReference type="AlphaFoldDB" id="A0A8E2EAL3"/>
<feature type="compositionally biased region" description="Acidic residues" evidence="1">
    <location>
        <begin position="17"/>
        <end position="37"/>
    </location>
</feature>